<dbReference type="InterPro" id="IPR049492">
    <property type="entry name" value="BD-FAE-like_dom"/>
</dbReference>
<keyword evidence="3" id="KW-0378">Hydrolase</keyword>
<keyword evidence="2" id="KW-0677">Repeat</keyword>
<feature type="region of interest" description="Disordered" evidence="4">
    <location>
        <begin position="384"/>
        <end position="430"/>
    </location>
</feature>
<dbReference type="PANTHER" id="PTHR48081">
    <property type="entry name" value="AB HYDROLASE SUPERFAMILY PROTEIN C4A8.06C"/>
    <property type="match status" value="1"/>
</dbReference>
<dbReference type="Pfam" id="PF13516">
    <property type="entry name" value="LRR_6"/>
    <property type="match status" value="1"/>
</dbReference>
<dbReference type="InterPro" id="IPR001611">
    <property type="entry name" value="Leu-rich_rpt"/>
</dbReference>
<evidence type="ECO:0000256" key="3">
    <source>
        <dbReference type="ARBA" id="ARBA00022801"/>
    </source>
</evidence>
<protein>
    <recommendedName>
        <fullName evidence="5">BD-FAE-like domain-containing protein</fullName>
    </recommendedName>
</protein>
<dbReference type="PANTHER" id="PTHR48081:SF3">
    <property type="entry name" value="ALPHA_BETA HYDROLASE FOLD-3 DOMAIN-CONTAINING PROTEIN"/>
    <property type="match status" value="1"/>
</dbReference>
<dbReference type="PROSITE" id="PS51450">
    <property type="entry name" value="LRR"/>
    <property type="match status" value="3"/>
</dbReference>
<keyword evidence="1" id="KW-0433">Leucine-rich repeat</keyword>
<dbReference type="Pfam" id="PF13855">
    <property type="entry name" value="LRR_8"/>
    <property type="match status" value="1"/>
</dbReference>
<evidence type="ECO:0000256" key="1">
    <source>
        <dbReference type="ARBA" id="ARBA00022614"/>
    </source>
</evidence>
<gene>
    <name evidence="6" type="ORF">IL334_000898</name>
</gene>
<dbReference type="SUPFAM" id="SSF52058">
    <property type="entry name" value="L domain-like"/>
    <property type="match status" value="1"/>
</dbReference>
<feature type="domain" description="BD-FAE-like" evidence="5">
    <location>
        <begin position="455"/>
        <end position="615"/>
    </location>
</feature>
<organism evidence="6 7">
    <name type="scientific">Kwoniella shivajii</name>
    <dbReference type="NCBI Taxonomy" id="564305"/>
    <lineage>
        <taxon>Eukaryota</taxon>
        <taxon>Fungi</taxon>
        <taxon>Dikarya</taxon>
        <taxon>Basidiomycota</taxon>
        <taxon>Agaricomycotina</taxon>
        <taxon>Tremellomycetes</taxon>
        <taxon>Tremellales</taxon>
        <taxon>Cryptococcaceae</taxon>
        <taxon>Kwoniella</taxon>
    </lineage>
</organism>
<dbReference type="RefSeq" id="XP_062788711.1">
    <property type="nucleotide sequence ID" value="XM_062932660.1"/>
</dbReference>
<evidence type="ECO:0000256" key="2">
    <source>
        <dbReference type="ARBA" id="ARBA00022737"/>
    </source>
</evidence>
<dbReference type="Proteomes" id="UP001329825">
    <property type="component" value="Chromosome 1"/>
</dbReference>
<dbReference type="SMART" id="SM00369">
    <property type="entry name" value="LRR_TYP"/>
    <property type="match status" value="3"/>
</dbReference>
<evidence type="ECO:0000259" key="5">
    <source>
        <dbReference type="Pfam" id="PF20434"/>
    </source>
</evidence>
<feature type="compositionally biased region" description="Low complexity" evidence="4">
    <location>
        <begin position="390"/>
        <end position="405"/>
    </location>
</feature>
<feature type="region of interest" description="Disordered" evidence="4">
    <location>
        <begin position="118"/>
        <end position="146"/>
    </location>
</feature>
<evidence type="ECO:0000256" key="4">
    <source>
        <dbReference type="SAM" id="MobiDB-lite"/>
    </source>
</evidence>
<feature type="compositionally biased region" description="Low complexity" evidence="4">
    <location>
        <begin position="118"/>
        <end position="132"/>
    </location>
</feature>
<reference evidence="6 7" key="1">
    <citation type="submission" date="2024-01" db="EMBL/GenBank/DDBJ databases">
        <title>Comparative genomics of Cryptococcus and Kwoniella reveals pathogenesis evolution and contrasting modes of karyotype evolution via chromosome fusion or intercentromeric recombination.</title>
        <authorList>
            <person name="Coelho M.A."/>
            <person name="David-Palma M."/>
            <person name="Shea T."/>
            <person name="Bowers K."/>
            <person name="McGinley-Smith S."/>
            <person name="Mohammad A.W."/>
            <person name="Gnirke A."/>
            <person name="Yurkov A.M."/>
            <person name="Nowrousian M."/>
            <person name="Sun S."/>
            <person name="Cuomo C.A."/>
            <person name="Heitman J."/>
        </authorList>
    </citation>
    <scope>NUCLEOTIDE SEQUENCE [LARGE SCALE GENOMIC DNA]</scope>
    <source>
        <strain evidence="6">CBS 11374</strain>
    </source>
</reference>
<dbReference type="InterPro" id="IPR029058">
    <property type="entry name" value="AB_hydrolase_fold"/>
</dbReference>
<name>A0ABZ1CQG5_9TREE</name>
<dbReference type="Gene3D" id="3.80.10.10">
    <property type="entry name" value="Ribonuclease Inhibitor"/>
    <property type="match status" value="1"/>
</dbReference>
<keyword evidence="7" id="KW-1185">Reference proteome</keyword>
<dbReference type="Gene3D" id="3.40.50.1820">
    <property type="entry name" value="alpha/beta hydrolase"/>
    <property type="match status" value="1"/>
</dbReference>
<feature type="compositionally biased region" description="Polar residues" evidence="4">
    <location>
        <begin position="414"/>
        <end position="430"/>
    </location>
</feature>
<dbReference type="GeneID" id="87953029"/>
<dbReference type="SUPFAM" id="SSF53474">
    <property type="entry name" value="alpha/beta-Hydrolases"/>
    <property type="match status" value="1"/>
</dbReference>
<evidence type="ECO:0000313" key="6">
    <source>
        <dbReference type="EMBL" id="WRT63971.1"/>
    </source>
</evidence>
<dbReference type="InterPro" id="IPR003591">
    <property type="entry name" value="Leu-rich_rpt_typical-subtyp"/>
</dbReference>
<dbReference type="InterPro" id="IPR032675">
    <property type="entry name" value="LRR_dom_sf"/>
</dbReference>
<dbReference type="InterPro" id="IPR050300">
    <property type="entry name" value="GDXG_lipolytic_enzyme"/>
</dbReference>
<sequence length="774" mass="84519">MFGRDSPVRPSIREQIAAKRAEFQNSPIGKRQAAASAAASASASAASGYSSPAPRRTGNASTFAVPGGSELADKTKEGEIKRSIRSGKLDLCSLSLDIIPPEVYTTLLGIPSEELSSPPIKSIPSSDIPKGSLIDPNVTPPRGLGKDEEKELVFGSKVKRKEEWIEPEELTAFRIAENNLRSIEREIGMFGGLERLDLSRNQLKELPDSVADLLKLTSLDLSSNSFTSLPRPVLVLPSLQVLDISNNAIHNISFSDPIGPSEDGLSYGIGFFTTSFERQAQLKALKPIFPVLRSFNISHNKLTVPGLIELSKPKNTNGNVIKLEAMLVLNLENNNLQGTLDYKEIGLTPDKMPFLTSLILSRNTNLRGTNGSLAKTAKIELSGCNLRQGTPQPESQTTTTEENQSIPQDDDASTAVNTSSPKESTKSIPNPNLTLVYRTLPAATFDSEPLPIDFDIYLPPNSTPSKAGHPLVIWFHGGGLLQGNKENLPPHFRRLPSHPFIDSKGEEENVIVISPNYRLAPQTPILDILDDVTHLITYIKTKLNDRLKKEDKDYSIDVNRICLSGGSAGGYLALIAGLNVPANLNEEDIGGYRGLKDKNGITCLAPFYPITDLTDKFWATETDPVPWMGTSVPHSDAKPHLNPKSPPICSTPSGGPRSILYPYMLQHGLFPGLLFQSQKSVGYGLDAFRPSPLSLSVPHRLDLANQKNLKQPPIYFLYGTIDDKVQPMQSTLQSLEKSDCHLTVKKVEGGDHAFDEDPEVECEDFKAWLGETLI</sequence>
<accession>A0ABZ1CQG5</accession>
<evidence type="ECO:0000313" key="7">
    <source>
        <dbReference type="Proteomes" id="UP001329825"/>
    </source>
</evidence>
<feature type="compositionally biased region" description="Low complexity" evidence="4">
    <location>
        <begin position="37"/>
        <end position="47"/>
    </location>
</feature>
<feature type="region of interest" description="Disordered" evidence="4">
    <location>
        <begin position="37"/>
        <end position="76"/>
    </location>
</feature>
<proteinExistence type="predicted"/>
<dbReference type="EMBL" id="CP141881">
    <property type="protein sequence ID" value="WRT63971.1"/>
    <property type="molecule type" value="Genomic_DNA"/>
</dbReference>
<dbReference type="PRINTS" id="PR00019">
    <property type="entry name" value="LEURICHRPT"/>
</dbReference>
<dbReference type="Pfam" id="PF20434">
    <property type="entry name" value="BD-FAE"/>
    <property type="match status" value="1"/>
</dbReference>